<keyword evidence="1" id="KW-0175">Coiled coil</keyword>
<keyword evidence="2" id="KW-1133">Transmembrane helix</keyword>
<dbReference type="InterPro" id="IPR007813">
    <property type="entry name" value="PilN"/>
</dbReference>
<keyword evidence="2" id="KW-0472">Membrane</keyword>
<evidence type="ECO:0008006" key="5">
    <source>
        <dbReference type="Google" id="ProtNLM"/>
    </source>
</evidence>
<dbReference type="AlphaFoldDB" id="A0A285CVH4"/>
<dbReference type="Proteomes" id="UP000219546">
    <property type="component" value="Unassembled WGS sequence"/>
</dbReference>
<evidence type="ECO:0000256" key="1">
    <source>
        <dbReference type="SAM" id="Coils"/>
    </source>
</evidence>
<reference evidence="3 4" key="1">
    <citation type="submission" date="2017-08" db="EMBL/GenBank/DDBJ databases">
        <authorList>
            <person name="de Groot N.N."/>
        </authorList>
    </citation>
    <scope>NUCLEOTIDE SEQUENCE [LARGE SCALE GENOMIC DNA]</scope>
    <source>
        <strain evidence="3 4">JC228</strain>
    </source>
</reference>
<evidence type="ECO:0000313" key="3">
    <source>
        <dbReference type="EMBL" id="SNX71552.1"/>
    </source>
</evidence>
<proteinExistence type="predicted"/>
<organism evidence="3 4">
    <name type="scientific">Bacillus oleivorans</name>
    <dbReference type="NCBI Taxonomy" id="1448271"/>
    <lineage>
        <taxon>Bacteria</taxon>
        <taxon>Bacillati</taxon>
        <taxon>Bacillota</taxon>
        <taxon>Bacilli</taxon>
        <taxon>Bacillales</taxon>
        <taxon>Bacillaceae</taxon>
        <taxon>Bacillus</taxon>
    </lineage>
</organism>
<dbReference type="RefSeq" id="WP_097159087.1">
    <property type="nucleotide sequence ID" value="NZ_JBEPMQ010000004.1"/>
</dbReference>
<dbReference type="OrthoDB" id="2971140at2"/>
<name>A0A285CVH4_9BACI</name>
<evidence type="ECO:0000313" key="4">
    <source>
        <dbReference type="Proteomes" id="UP000219546"/>
    </source>
</evidence>
<sequence length="194" mass="21998">MLVDINLLPQKKQRNSHLFIAIGLVFVIFILIITAGGFWLNEQLKIEERLKNQLAQIQELRQVREQQNQPAEPAAPTKQYEEIVQTLAAYPLPTVSLMNEISSLLQDKGSVLQFDYSNSSQIHLAAEFYASREVAFFLDRLKSSSFFSNVILNEIETVQLSSGSTNVLPRYHADFQLTIDVSEVQKATQELNGQ</sequence>
<protein>
    <recommendedName>
        <fullName evidence="5">Type IV pilus assembly protein PilN</fullName>
    </recommendedName>
</protein>
<accession>A0A285CVH4</accession>
<evidence type="ECO:0000256" key="2">
    <source>
        <dbReference type="SAM" id="Phobius"/>
    </source>
</evidence>
<gene>
    <name evidence="3" type="ORF">SAMN05877753_105293</name>
</gene>
<feature type="coiled-coil region" evidence="1">
    <location>
        <begin position="40"/>
        <end position="67"/>
    </location>
</feature>
<keyword evidence="2" id="KW-0812">Transmembrane</keyword>
<feature type="transmembrane region" description="Helical" evidence="2">
    <location>
        <begin position="18"/>
        <end position="40"/>
    </location>
</feature>
<keyword evidence="4" id="KW-1185">Reference proteome</keyword>
<dbReference type="EMBL" id="OAOP01000005">
    <property type="protein sequence ID" value="SNX71552.1"/>
    <property type="molecule type" value="Genomic_DNA"/>
</dbReference>
<dbReference type="Pfam" id="PF05137">
    <property type="entry name" value="PilN"/>
    <property type="match status" value="1"/>
</dbReference>